<keyword evidence="3" id="KW-1185">Reference proteome</keyword>
<sequence length="533" mass="59145">MFSTFVGSEEVAHVETWLFFEDVILSPCLVNENFQVSVDGLGSDDAHEEGQLRSAGTYLGLQASSSGHSDYDFRSHVTHEHVHHQYHHYHHHHYHHYYHNCPQEHMDIIPVDVSSVFTPTVRADEQSLHASKSAEWSHFAAECAAERRVPNPQLLTDKSHTEMQAGKEKEENETGNIKLISVPIRGQPSQICISINVQGIEEPHLVRLTEEMAERQSVSRRESVPQDRQQYLEETGMDILTGNTTVLNKPLISQEDFVYLEVEGDAKKPQHKQIKDAAMGCNCTSYLATGSAMHGVLPGAHLVTHTHTTVIGSGEGAGAESMSDATEGMHVPTPENANAKSTHEEHTGGATITCNCGSCLAAGSAMHEVLSETHMVADSPTILMPSEEAAEIEYMAEPLQRMLVPLRGLNISISNSMLPGEEPYSNGYAPAAERGLTPQTSFENDNYHKHPCHHEHQHHQYYQHNHHHHHHHQKGDRKCDNQMPIDNDTAVTKSLMAQKETLQAYKAYKKSQCAGCLAERGESGGRLPDPLPV</sequence>
<feature type="non-terminal residue" evidence="2">
    <location>
        <position position="533"/>
    </location>
</feature>
<proteinExistence type="predicted"/>
<dbReference type="AlphaFoldDB" id="A0A3P6QIP4"/>
<gene>
    <name evidence="2" type="ORF">DILT_LOCUS1320</name>
</gene>
<dbReference type="Proteomes" id="UP000281553">
    <property type="component" value="Unassembled WGS sequence"/>
</dbReference>
<dbReference type="EMBL" id="UYRU01008513">
    <property type="protein sequence ID" value="VDK42473.1"/>
    <property type="molecule type" value="Genomic_DNA"/>
</dbReference>
<feature type="compositionally biased region" description="Basic residues" evidence="1">
    <location>
        <begin position="463"/>
        <end position="475"/>
    </location>
</feature>
<reference evidence="2 3" key="1">
    <citation type="submission" date="2018-11" db="EMBL/GenBank/DDBJ databases">
        <authorList>
            <consortium name="Pathogen Informatics"/>
        </authorList>
    </citation>
    <scope>NUCLEOTIDE SEQUENCE [LARGE SCALE GENOMIC DNA]</scope>
</reference>
<organism evidence="2 3">
    <name type="scientific">Dibothriocephalus latus</name>
    <name type="common">Fish tapeworm</name>
    <name type="synonym">Diphyllobothrium latum</name>
    <dbReference type="NCBI Taxonomy" id="60516"/>
    <lineage>
        <taxon>Eukaryota</taxon>
        <taxon>Metazoa</taxon>
        <taxon>Spiralia</taxon>
        <taxon>Lophotrochozoa</taxon>
        <taxon>Platyhelminthes</taxon>
        <taxon>Cestoda</taxon>
        <taxon>Eucestoda</taxon>
        <taxon>Diphyllobothriidea</taxon>
        <taxon>Diphyllobothriidae</taxon>
        <taxon>Dibothriocephalus</taxon>
    </lineage>
</organism>
<protein>
    <submittedName>
        <fullName evidence="2">Uncharacterized protein</fullName>
    </submittedName>
</protein>
<evidence type="ECO:0000313" key="2">
    <source>
        <dbReference type="EMBL" id="VDK42473.1"/>
    </source>
</evidence>
<evidence type="ECO:0000256" key="1">
    <source>
        <dbReference type="SAM" id="MobiDB-lite"/>
    </source>
</evidence>
<evidence type="ECO:0000313" key="3">
    <source>
        <dbReference type="Proteomes" id="UP000281553"/>
    </source>
</evidence>
<accession>A0A3P6QIP4</accession>
<feature type="region of interest" description="Disordered" evidence="1">
    <location>
        <begin position="463"/>
        <end position="484"/>
    </location>
</feature>
<name>A0A3P6QIP4_DIBLA</name>